<evidence type="ECO:0000256" key="1">
    <source>
        <dbReference type="SAM" id="Phobius"/>
    </source>
</evidence>
<keyword evidence="1" id="KW-0812">Transmembrane</keyword>
<dbReference type="STRING" id="44575.SAMN05216419_10622"/>
<organism evidence="2 3">
    <name type="scientific">Nitrosomonas cryotolerans ATCC 49181</name>
    <dbReference type="NCBI Taxonomy" id="1131553"/>
    <lineage>
        <taxon>Bacteria</taxon>
        <taxon>Pseudomonadati</taxon>
        <taxon>Pseudomonadota</taxon>
        <taxon>Betaproteobacteria</taxon>
        <taxon>Nitrosomonadales</taxon>
        <taxon>Nitrosomonadaceae</taxon>
        <taxon>Nitrosomonas</taxon>
    </lineage>
</organism>
<keyword evidence="1" id="KW-0472">Membrane</keyword>
<feature type="transmembrane region" description="Helical" evidence="1">
    <location>
        <begin position="58"/>
        <end position="78"/>
    </location>
</feature>
<dbReference type="EMBL" id="FSRO01000001">
    <property type="protein sequence ID" value="SIO17066.1"/>
    <property type="molecule type" value="Genomic_DNA"/>
</dbReference>
<dbReference type="Gene3D" id="2.40.50.140">
    <property type="entry name" value="Nucleic acid-binding proteins"/>
    <property type="match status" value="1"/>
</dbReference>
<dbReference type="AlphaFoldDB" id="A0A1N6HBD7"/>
<dbReference type="InterPro" id="IPR012340">
    <property type="entry name" value="NA-bd_OB-fold"/>
</dbReference>
<feature type="transmembrane region" description="Helical" evidence="1">
    <location>
        <begin position="12"/>
        <end position="38"/>
    </location>
</feature>
<evidence type="ECO:0000313" key="2">
    <source>
        <dbReference type="EMBL" id="SIO17066.1"/>
    </source>
</evidence>
<dbReference type="eggNOG" id="COG1585">
    <property type="taxonomic scope" value="Bacteria"/>
</dbReference>
<reference evidence="2 3" key="1">
    <citation type="submission" date="2016-12" db="EMBL/GenBank/DDBJ databases">
        <authorList>
            <person name="Song W.-J."/>
            <person name="Kurnit D.M."/>
        </authorList>
    </citation>
    <scope>NUCLEOTIDE SEQUENCE [LARGE SCALE GENOMIC DNA]</scope>
    <source>
        <strain evidence="2 3">ATCC 49181</strain>
    </source>
</reference>
<proteinExistence type="predicted"/>
<sequence>MVIEYINQHQGEFWIAVGFIMLITEVLLLGMSTGVLLFSGLGALATGFMMLTGLLPETWLAGIASVGISAGIITALLWRTLKRLQVHSVSGSDQSSDLIGLELVLENEIQVHAPDKIRYSGIDWRVEIDMTAGVESIAAGERVSVASVDVGVLRVKPTSIESRKGAPGK</sequence>
<keyword evidence="3" id="KW-1185">Reference proteome</keyword>
<gene>
    <name evidence="2" type="ORF">SAMN02743940_1109</name>
</gene>
<protein>
    <submittedName>
        <fullName evidence="2">NfeD-like C-terminal, partner-binding</fullName>
    </submittedName>
</protein>
<evidence type="ECO:0000313" key="3">
    <source>
        <dbReference type="Proteomes" id="UP000185062"/>
    </source>
</evidence>
<name>A0A1N6HBD7_9PROT</name>
<keyword evidence="1" id="KW-1133">Transmembrane helix</keyword>
<dbReference type="Proteomes" id="UP000185062">
    <property type="component" value="Unassembled WGS sequence"/>
</dbReference>
<accession>A0A1N6HBD7</accession>
<dbReference type="RefSeq" id="WP_051537743.1">
    <property type="nucleotide sequence ID" value="NZ_FSRO01000001.1"/>
</dbReference>